<keyword evidence="2" id="KW-1185">Reference proteome</keyword>
<sequence length="267" mass="30871">MNRTLLSYTYHLLVKKGHTQAALEVAQRLRAHFDFETTNIYIFIPEEELNDLTHQLFIREHFGYIPDLFAEVLFGSKNDCEQRTKEIVAIKKMFGDIYNIESTAGFLNTIQAEKRKVADMILSMGVDEATEYMFKLDAQLLPSKEDHVQCLKGIEYCNKHNISCRNCPMSVPNFYVLSSIAESLTNRVQQLTNLGKQEFEAEKTKLANIFSVEIDQWKRAGEKFGKEVIYQFIEGGSQALKEKMKQISVAEIHKYKTYNTNNSEVKR</sequence>
<comment type="caution">
    <text evidence="1">The sequence shown here is derived from an EMBL/GenBank/DDBJ whole genome shotgun (WGS) entry which is preliminary data.</text>
</comment>
<reference evidence="2" key="1">
    <citation type="journal article" date="2019" name="Int. J. Syst. Evol. Microbiol.">
        <title>The Global Catalogue of Microorganisms (GCM) 10K type strain sequencing project: providing services to taxonomists for standard genome sequencing and annotation.</title>
        <authorList>
            <consortium name="The Broad Institute Genomics Platform"/>
            <consortium name="The Broad Institute Genome Sequencing Center for Infectious Disease"/>
            <person name="Wu L."/>
            <person name="Ma J."/>
        </authorList>
    </citation>
    <scope>NUCLEOTIDE SEQUENCE [LARGE SCALE GENOMIC DNA]</scope>
    <source>
        <strain evidence="2">KACC 14058</strain>
    </source>
</reference>
<accession>A0ABV8VWC7</accession>
<dbReference type="RefSeq" id="WP_390198636.1">
    <property type="nucleotide sequence ID" value="NZ_JBHSDV010000002.1"/>
</dbReference>
<organism evidence="1 2">
    <name type="scientific">Gracilibacillus marinus</name>
    <dbReference type="NCBI Taxonomy" id="630535"/>
    <lineage>
        <taxon>Bacteria</taxon>
        <taxon>Bacillati</taxon>
        <taxon>Bacillota</taxon>
        <taxon>Bacilli</taxon>
        <taxon>Bacillales</taxon>
        <taxon>Bacillaceae</taxon>
        <taxon>Gracilibacillus</taxon>
    </lineage>
</organism>
<dbReference type="Proteomes" id="UP001595880">
    <property type="component" value="Unassembled WGS sequence"/>
</dbReference>
<proteinExistence type="predicted"/>
<evidence type="ECO:0000313" key="1">
    <source>
        <dbReference type="EMBL" id="MFC4387961.1"/>
    </source>
</evidence>
<dbReference type="EMBL" id="JBHSDV010000002">
    <property type="protein sequence ID" value="MFC4387961.1"/>
    <property type="molecule type" value="Genomic_DNA"/>
</dbReference>
<evidence type="ECO:0000313" key="2">
    <source>
        <dbReference type="Proteomes" id="UP001595880"/>
    </source>
</evidence>
<protein>
    <submittedName>
        <fullName evidence="1">Uncharacterized protein</fullName>
    </submittedName>
</protein>
<name>A0ABV8VWC7_9BACI</name>
<gene>
    <name evidence="1" type="ORF">ACFOZ1_09075</name>
</gene>